<dbReference type="InterPro" id="IPR009051">
    <property type="entry name" value="Helical_ferredxn"/>
</dbReference>
<dbReference type="InterPro" id="IPR017900">
    <property type="entry name" value="4Fe4S_Fe_S_CS"/>
</dbReference>
<accession>A0A923NNS8</accession>
<evidence type="ECO:0000256" key="2">
    <source>
        <dbReference type="ARBA" id="ARBA00022723"/>
    </source>
</evidence>
<dbReference type="PANTHER" id="PTHR43255:SF1">
    <property type="entry name" value="IRON-SULFUR-BINDING OXIDOREDUCTASE FADF-RELATED"/>
    <property type="match status" value="1"/>
</dbReference>
<protein>
    <submittedName>
        <fullName evidence="7">NAD(P)-binding protein</fullName>
    </submittedName>
</protein>
<evidence type="ECO:0000313" key="7">
    <source>
        <dbReference type="EMBL" id="MBC6679970.1"/>
    </source>
</evidence>
<dbReference type="EMBL" id="JACRYT010000008">
    <property type="protein sequence ID" value="MBC6679970.1"/>
    <property type="molecule type" value="Genomic_DNA"/>
</dbReference>
<evidence type="ECO:0000259" key="6">
    <source>
        <dbReference type="PROSITE" id="PS51379"/>
    </source>
</evidence>
<dbReference type="SUPFAM" id="SSF46548">
    <property type="entry name" value="alpha-helical ferredoxin"/>
    <property type="match status" value="1"/>
</dbReference>
<dbReference type="InterPro" id="IPR036188">
    <property type="entry name" value="FAD/NAD-bd_sf"/>
</dbReference>
<organism evidence="7 8">
    <name type="scientific">Zhenpiania hominis</name>
    <dbReference type="NCBI Taxonomy" id="2763644"/>
    <lineage>
        <taxon>Bacteria</taxon>
        <taxon>Bacillati</taxon>
        <taxon>Bacillota</taxon>
        <taxon>Clostridia</taxon>
        <taxon>Peptostreptococcales</taxon>
        <taxon>Anaerovoracaceae</taxon>
        <taxon>Zhenpiania</taxon>
    </lineage>
</organism>
<reference evidence="7" key="1">
    <citation type="submission" date="2020-08" db="EMBL/GenBank/DDBJ databases">
        <title>Genome public.</title>
        <authorList>
            <person name="Liu C."/>
            <person name="Sun Q."/>
        </authorList>
    </citation>
    <scope>NUCLEOTIDE SEQUENCE</scope>
    <source>
        <strain evidence="7">BX12</strain>
    </source>
</reference>
<dbReference type="PROSITE" id="PS51379">
    <property type="entry name" value="4FE4S_FER_2"/>
    <property type="match status" value="1"/>
</dbReference>
<comment type="caution">
    <text evidence="7">The sequence shown here is derived from an EMBL/GenBank/DDBJ whole genome shotgun (WGS) entry which is preliminary data.</text>
</comment>
<dbReference type="RefSeq" id="WP_187303074.1">
    <property type="nucleotide sequence ID" value="NZ_JACRYT010000008.1"/>
</dbReference>
<gene>
    <name evidence="7" type="ORF">H9L42_09020</name>
</gene>
<sequence>MMNEYLENFEHCLQREIPFCTGACPFDMEVLNFMEKASRGSMKAAFGVYRNAVGFPHIARELCDTPCKTVCPRSEHGGAIQMDRLEQACIALTRDTSATDYNLPPKKEKIAIIGAGISGMAALLRLATKKYTVEVFEKTDRVGGRLRKSMDPSIFETDFDEQLSHLEYALHLNHPIHSLDELAGGGFQAVYIATGKDGEDFGVSQQHGPSGDTFCVERDGVGYFAGGELIGDTPLYALAGGLRIGTVIDNYLKTGNLYYPKNSRQSCLKKTMITISDSLPPVEAEASLYTKEEAAAEASRCVRCQCRACRDHCDLLEFTDKWPIRVRDEIIATTLEGKSELKATPAKRLMSMCNQCGICKETCPEEIDLDGLFLSGRQKMHSQGKMPWPHHDFWLRDMEQANSKESRLVRAPKGKEKCSYALFPGCQLGASEPELVVKLYDSLLNQHPDTAMFLQCCGVPRLWAGDRAGFDEILEHIRKHWRDLGEPTMIMGCMTCLKHFKEYLPEIAVISLPELLRSWDISGGCCEEEYAVFDPCSARHEPDARQAVRDLAEDLGVTLHSLPDNNTYMTCCGYGGQGDMAGPEYAEFVAKKRVRESETPYITYCINCRDIFLRQGKKTHHILELLFGEGEGQKQLPTVTQRQENRRILKETLLAFFWDEQPEIPRKEYPVTVEISSALQEKLSRERILEEQIFQTIDFCQRHNRTILNEEIGTLSGYCVIGYMTYWAEYRVLDEARRHYELINAYCHRTKIELEAVWNGIRQETDLQ</sequence>
<dbReference type="Pfam" id="PF14691">
    <property type="entry name" value="Fer4_20"/>
    <property type="match status" value="1"/>
</dbReference>
<evidence type="ECO:0000313" key="8">
    <source>
        <dbReference type="Proteomes" id="UP000602647"/>
    </source>
</evidence>
<dbReference type="GO" id="GO:0046872">
    <property type="term" value="F:metal ion binding"/>
    <property type="evidence" value="ECO:0007669"/>
    <property type="project" value="UniProtKB-KW"/>
</dbReference>
<dbReference type="Gene3D" id="3.40.50.720">
    <property type="entry name" value="NAD(P)-binding Rossmann-like Domain"/>
    <property type="match status" value="1"/>
</dbReference>
<dbReference type="SUPFAM" id="SSF54862">
    <property type="entry name" value="4Fe-4S ferredoxins"/>
    <property type="match status" value="1"/>
</dbReference>
<proteinExistence type="predicted"/>
<evidence type="ECO:0000256" key="5">
    <source>
        <dbReference type="ARBA" id="ARBA00023014"/>
    </source>
</evidence>
<dbReference type="InterPro" id="IPR028261">
    <property type="entry name" value="DPD_II"/>
</dbReference>
<dbReference type="Gene3D" id="1.10.1060.10">
    <property type="entry name" value="Alpha-helical ferredoxin"/>
    <property type="match status" value="2"/>
</dbReference>
<dbReference type="SUPFAM" id="SSF51905">
    <property type="entry name" value="FAD/NAD(P)-binding domain"/>
    <property type="match status" value="1"/>
</dbReference>
<evidence type="ECO:0000256" key="1">
    <source>
        <dbReference type="ARBA" id="ARBA00022485"/>
    </source>
</evidence>
<dbReference type="InterPro" id="IPR051460">
    <property type="entry name" value="HdrC_iron-sulfur_subunit"/>
</dbReference>
<keyword evidence="1" id="KW-0004">4Fe-4S</keyword>
<keyword evidence="2" id="KW-0479">Metal-binding</keyword>
<keyword evidence="4" id="KW-0408">Iron</keyword>
<dbReference type="GO" id="GO:0005886">
    <property type="term" value="C:plasma membrane"/>
    <property type="evidence" value="ECO:0007669"/>
    <property type="project" value="TreeGrafter"/>
</dbReference>
<dbReference type="GO" id="GO:0051539">
    <property type="term" value="F:4 iron, 4 sulfur cluster binding"/>
    <property type="evidence" value="ECO:0007669"/>
    <property type="project" value="UniProtKB-KW"/>
</dbReference>
<name>A0A923NNS8_9FIRM</name>
<dbReference type="InterPro" id="IPR004017">
    <property type="entry name" value="Cys_rich_dom"/>
</dbReference>
<dbReference type="NCBIfam" id="NF045663">
    <property type="entry name" value="diclust_near_Sec"/>
    <property type="match status" value="1"/>
</dbReference>
<dbReference type="Proteomes" id="UP000602647">
    <property type="component" value="Unassembled WGS sequence"/>
</dbReference>
<dbReference type="Pfam" id="PF02754">
    <property type="entry name" value="CCG"/>
    <property type="match status" value="2"/>
</dbReference>
<evidence type="ECO:0000256" key="3">
    <source>
        <dbReference type="ARBA" id="ARBA00023002"/>
    </source>
</evidence>
<keyword evidence="8" id="KW-1185">Reference proteome</keyword>
<dbReference type="GO" id="GO:0016491">
    <property type="term" value="F:oxidoreductase activity"/>
    <property type="evidence" value="ECO:0007669"/>
    <property type="project" value="UniProtKB-KW"/>
</dbReference>
<evidence type="ECO:0000256" key="4">
    <source>
        <dbReference type="ARBA" id="ARBA00023004"/>
    </source>
</evidence>
<dbReference type="InterPro" id="IPR017896">
    <property type="entry name" value="4Fe4S_Fe-S-bd"/>
</dbReference>
<dbReference type="Pfam" id="PF13450">
    <property type="entry name" value="NAD_binding_8"/>
    <property type="match status" value="1"/>
</dbReference>
<dbReference type="PROSITE" id="PS00198">
    <property type="entry name" value="4FE4S_FER_1"/>
    <property type="match status" value="1"/>
</dbReference>
<keyword evidence="3" id="KW-0560">Oxidoreductase</keyword>
<dbReference type="AlphaFoldDB" id="A0A923NNS8"/>
<dbReference type="PANTHER" id="PTHR43255">
    <property type="entry name" value="IRON-SULFUR-BINDING OXIDOREDUCTASE FADF-RELATED-RELATED"/>
    <property type="match status" value="1"/>
</dbReference>
<feature type="domain" description="4Fe-4S ferredoxin-type" evidence="6">
    <location>
        <begin position="344"/>
        <end position="372"/>
    </location>
</feature>
<dbReference type="Pfam" id="PF13183">
    <property type="entry name" value="Fer4_8"/>
    <property type="match status" value="1"/>
</dbReference>
<keyword evidence="5" id="KW-0411">Iron-sulfur</keyword>